<comment type="caution">
    <text evidence="3">The sequence shown here is derived from an EMBL/GenBank/DDBJ whole genome shotgun (WGS) entry which is preliminary data.</text>
</comment>
<sequence length="661" mass="76415">MKIIIDYLIIVNFKGMRNLTITFDQILTNIFGDNATGKTTVFDAFTWLFFGKESTDRKDFNIKNTVDSSLNRQDHEVSAVINANGSKITIKRILREKWTKKRGSEIPEFTGNETIYYWDDVPVNQNEFNKKVSGLIDEKIFKLISNPAYFNELKWQDRRQILFDIAGEVTNEEIAGSNKKFREILAHLTNGKTLEDYKKQVASQRKKIKDDLEQIPTRIDEVNKNIPEMADASLIRRDIDTKQSKIKFIDDQMADRSNSMNAAYEKVREHQQMVYSKQNALDTIKNQVEQSIKNKDQDLVSERNQITREINYKEQELKQIEAQRERRQNEIQSVKFYIEDKRNQWKTINADRERVSAQQLVFDDHAFTCPTCSRLFDTDDIEAKKDEMLSTFNNDKEAQIASYAKNLALVVSQADSLKNDLKRLESLDTSEEIKTISDEIQVLRGNLSRFNEEFAGPGLSLEQLLETNEEYLRLLNELDSLKSSAPEEPKVDLTDLQNEKIELEQEIRQLERELAKEVVIKQSKERVSSLEADEKRLASELASYEGQEFTIEAFTRKKVEEVESRINGLFNHVKFKMFDVQINGGEVETCDTMYLGVPYSDLNNAARINAGLDIINTLCKYYGVNAPIFIDNAESVTKLIDVESQIIRLVVSEVDKKLRVA</sequence>
<evidence type="ECO:0000259" key="2">
    <source>
        <dbReference type="Pfam" id="PF13476"/>
    </source>
</evidence>
<gene>
    <name evidence="3" type="ORF">FAZ19_16125</name>
</gene>
<dbReference type="Gene3D" id="3.40.50.300">
    <property type="entry name" value="P-loop containing nucleotide triphosphate hydrolases"/>
    <property type="match status" value="1"/>
</dbReference>
<dbReference type="GO" id="GO:0016887">
    <property type="term" value="F:ATP hydrolysis activity"/>
    <property type="evidence" value="ECO:0007669"/>
    <property type="project" value="InterPro"/>
</dbReference>
<reference evidence="3 4" key="1">
    <citation type="submission" date="2019-04" db="EMBL/GenBank/DDBJ databases">
        <title>Sphingobacterium olei sp. nov., isolated from oil-contaminated soil.</title>
        <authorList>
            <person name="Liu B."/>
        </authorList>
    </citation>
    <scope>NUCLEOTIDE SEQUENCE [LARGE SCALE GENOMIC DNA]</scope>
    <source>
        <strain evidence="3 4">Y3L14</strain>
    </source>
</reference>
<dbReference type="AlphaFoldDB" id="A0A4U0GXE0"/>
<dbReference type="OrthoDB" id="1698838at2"/>
<organism evidence="3 4">
    <name type="scientific">Sphingobacterium alkalisoli</name>
    <dbReference type="NCBI Taxonomy" id="1874115"/>
    <lineage>
        <taxon>Bacteria</taxon>
        <taxon>Pseudomonadati</taxon>
        <taxon>Bacteroidota</taxon>
        <taxon>Sphingobacteriia</taxon>
        <taxon>Sphingobacteriales</taxon>
        <taxon>Sphingobacteriaceae</taxon>
        <taxon>Sphingobacterium</taxon>
    </lineage>
</organism>
<keyword evidence="4" id="KW-1185">Reference proteome</keyword>
<dbReference type="GO" id="GO:0006302">
    <property type="term" value="P:double-strand break repair"/>
    <property type="evidence" value="ECO:0007669"/>
    <property type="project" value="InterPro"/>
</dbReference>
<dbReference type="Pfam" id="PF13476">
    <property type="entry name" value="AAA_23"/>
    <property type="match status" value="1"/>
</dbReference>
<dbReference type="PANTHER" id="PTHR32114">
    <property type="entry name" value="ABC TRANSPORTER ABCH.3"/>
    <property type="match status" value="1"/>
</dbReference>
<dbReference type="SUPFAM" id="SSF52540">
    <property type="entry name" value="P-loop containing nucleoside triphosphate hydrolases"/>
    <property type="match status" value="1"/>
</dbReference>
<evidence type="ECO:0000313" key="4">
    <source>
        <dbReference type="Proteomes" id="UP000309872"/>
    </source>
</evidence>
<dbReference type="InterPro" id="IPR038729">
    <property type="entry name" value="Rad50/SbcC_AAA"/>
</dbReference>
<dbReference type="InterPro" id="IPR027417">
    <property type="entry name" value="P-loop_NTPase"/>
</dbReference>
<keyword evidence="1" id="KW-0175">Coiled coil</keyword>
<protein>
    <recommendedName>
        <fullName evidence="2">Rad50/SbcC-type AAA domain-containing protein</fullName>
    </recommendedName>
</protein>
<evidence type="ECO:0000256" key="1">
    <source>
        <dbReference type="SAM" id="Coils"/>
    </source>
</evidence>
<accession>A0A4U0GXE0</accession>
<dbReference type="PANTHER" id="PTHR32114:SF2">
    <property type="entry name" value="ABC TRANSPORTER ABCH.3"/>
    <property type="match status" value="1"/>
</dbReference>
<feature type="coiled-coil region" evidence="1">
    <location>
        <begin position="407"/>
        <end position="547"/>
    </location>
</feature>
<dbReference type="RefSeq" id="WP_136821785.1">
    <property type="nucleotide sequence ID" value="NZ_BMJX01000005.1"/>
</dbReference>
<proteinExistence type="predicted"/>
<feature type="domain" description="Rad50/SbcC-type AAA" evidence="2">
    <location>
        <begin position="8"/>
        <end position="317"/>
    </location>
</feature>
<evidence type="ECO:0000313" key="3">
    <source>
        <dbReference type="EMBL" id="TJY63793.1"/>
    </source>
</evidence>
<dbReference type="EMBL" id="SUKA01000005">
    <property type="protein sequence ID" value="TJY63793.1"/>
    <property type="molecule type" value="Genomic_DNA"/>
</dbReference>
<feature type="coiled-coil region" evidence="1">
    <location>
        <begin position="285"/>
        <end position="330"/>
    </location>
</feature>
<dbReference type="Proteomes" id="UP000309872">
    <property type="component" value="Unassembled WGS sequence"/>
</dbReference>
<name>A0A4U0GXE0_9SPHI</name>